<sequence length="182" mass="18293">MKLSQIPLRLTTGAFILNSGLNKRNLDADSAAGLQAMAANAFPQVAEMEPEKFGKLISAAEIGVGATLLAPFIPARVAGLALGAFSGGMIAMYLKTPGMTEEDGIRPTQQGTGLAKDFWMAGIAASLLMAKKARTKVKVVKVPAPAKAGAAAAAVKGAGKATQKAAGKAAGTAAKAAKSVKS</sequence>
<evidence type="ECO:0000313" key="1">
    <source>
        <dbReference type="EMBL" id="CEA09514.1"/>
    </source>
</evidence>
<dbReference type="AlphaFoldDB" id="A0A078MTC0"/>
<organism evidence="1">
    <name type="scientific">Arthrobacter saudimassiliensis</name>
    <dbReference type="NCBI Taxonomy" id="1461584"/>
    <lineage>
        <taxon>Bacteria</taxon>
        <taxon>Bacillati</taxon>
        <taxon>Actinomycetota</taxon>
        <taxon>Actinomycetes</taxon>
        <taxon>Micrococcales</taxon>
        <taxon>Micrococcaceae</taxon>
        <taxon>Arthrobacter</taxon>
    </lineage>
</organism>
<dbReference type="PATRIC" id="fig|1461584.3.peg.2860"/>
<dbReference type="EMBL" id="LN483072">
    <property type="protein sequence ID" value="CEA09514.1"/>
    <property type="molecule type" value="Genomic_DNA"/>
</dbReference>
<gene>
    <name evidence="1" type="ORF">BN1051_02884</name>
</gene>
<protein>
    <recommendedName>
        <fullName evidence="2">DoxX</fullName>
    </recommendedName>
</protein>
<evidence type="ECO:0008006" key="2">
    <source>
        <dbReference type="Google" id="ProtNLM"/>
    </source>
</evidence>
<proteinExistence type="predicted"/>
<reference evidence="1" key="1">
    <citation type="submission" date="2014-07" db="EMBL/GenBank/DDBJ databases">
        <authorList>
            <person name="Urmite Genomes Urmite Genomes"/>
        </authorList>
    </citation>
    <scope>NUCLEOTIDE SEQUENCE</scope>
    <source>
        <strain evidence="1">11W110_air</strain>
    </source>
</reference>
<accession>A0A078MTC0</accession>
<name>A0A078MTC0_9MICC</name>